<comment type="caution">
    <text evidence="1">The sequence shown here is derived from an EMBL/GenBank/DDBJ whole genome shotgun (WGS) entry which is preliminary data.</text>
</comment>
<sequence>MQLLKQFQIAILFLALCSCGTRRQEQFVDKYADADFTAFINKCVYFRGRDKEQLLILFVDNDLSEEKNDGPFIVYVDEDSKKVVKTSTVLMKDTININKTSLERLAIHFLSYHVRSLKVDTNGNVFIGLLNEEKPDLIRFSDEKYRTGFYKEGWSKVKGNWYRMNQ</sequence>
<protein>
    <recommendedName>
        <fullName evidence="3">Lipoprotein</fullName>
    </recommendedName>
</protein>
<dbReference type="RefSeq" id="WP_211975169.1">
    <property type="nucleotide sequence ID" value="NZ_JAGTXB010000012.1"/>
</dbReference>
<proteinExistence type="predicted"/>
<dbReference type="PROSITE" id="PS51257">
    <property type="entry name" value="PROKAR_LIPOPROTEIN"/>
    <property type="match status" value="1"/>
</dbReference>
<gene>
    <name evidence="1" type="ORF">KE626_22065</name>
</gene>
<dbReference type="EMBL" id="JAGTXB010000012">
    <property type="protein sequence ID" value="MBS0030027.1"/>
    <property type="molecule type" value="Genomic_DNA"/>
</dbReference>
<reference evidence="1 2" key="1">
    <citation type="submission" date="2021-04" db="EMBL/GenBank/DDBJ databases">
        <title>Chitinophaga sp. nov., isolated from the rhizosphere soil.</title>
        <authorList>
            <person name="He S."/>
        </authorList>
    </citation>
    <scope>NUCLEOTIDE SEQUENCE [LARGE SCALE GENOMIC DNA]</scope>
    <source>
        <strain evidence="1 2">2R12</strain>
    </source>
</reference>
<organism evidence="1 2">
    <name type="scientific">Chitinophaga hostae</name>
    <dbReference type="NCBI Taxonomy" id="2831022"/>
    <lineage>
        <taxon>Bacteria</taxon>
        <taxon>Pseudomonadati</taxon>
        <taxon>Bacteroidota</taxon>
        <taxon>Chitinophagia</taxon>
        <taxon>Chitinophagales</taxon>
        <taxon>Chitinophagaceae</taxon>
        <taxon>Chitinophaga</taxon>
    </lineage>
</organism>
<accession>A0ABS5J6E5</accession>
<evidence type="ECO:0000313" key="1">
    <source>
        <dbReference type="EMBL" id="MBS0030027.1"/>
    </source>
</evidence>
<evidence type="ECO:0008006" key="3">
    <source>
        <dbReference type="Google" id="ProtNLM"/>
    </source>
</evidence>
<keyword evidence="2" id="KW-1185">Reference proteome</keyword>
<dbReference type="Proteomes" id="UP000676386">
    <property type="component" value="Unassembled WGS sequence"/>
</dbReference>
<evidence type="ECO:0000313" key="2">
    <source>
        <dbReference type="Proteomes" id="UP000676386"/>
    </source>
</evidence>
<name>A0ABS5J6E5_9BACT</name>